<feature type="domain" description="Periplasmic binding protein" evidence="5">
    <location>
        <begin position="31"/>
        <end position="302"/>
    </location>
</feature>
<feature type="signal peptide" evidence="4">
    <location>
        <begin position="1"/>
        <end position="25"/>
    </location>
</feature>
<keyword evidence="7" id="KW-1185">Reference proteome</keyword>
<dbReference type="CDD" id="cd19973">
    <property type="entry name" value="PBP1_ABC_sugar_binding-like"/>
    <property type="match status" value="1"/>
</dbReference>
<accession>A0A917I5L0</accession>
<evidence type="ECO:0000256" key="1">
    <source>
        <dbReference type="ARBA" id="ARBA00004196"/>
    </source>
</evidence>
<evidence type="ECO:0000313" key="6">
    <source>
        <dbReference type="EMBL" id="GGH12780.1"/>
    </source>
</evidence>
<dbReference type="RefSeq" id="WP_188516671.1">
    <property type="nucleotide sequence ID" value="NZ_BMES01000001.1"/>
</dbReference>
<evidence type="ECO:0000256" key="4">
    <source>
        <dbReference type="SAM" id="SignalP"/>
    </source>
</evidence>
<reference evidence="6" key="2">
    <citation type="submission" date="2020-09" db="EMBL/GenBank/DDBJ databases">
        <authorList>
            <person name="Sun Q."/>
            <person name="Zhou Y."/>
        </authorList>
    </citation>
    <scope>NUCLEOTIDE SEQUENCE</scope>
    <source>
        <strain evidence="6">CGMCC 1.12214</strain>
    </source>
</reference>
<comment type="caution">
    <text evidence="6">The sequence shown here is derived from an EMBL/GenBank/DDBJ whole genome shotgun (WGS) entry which is preliminary data.</text>
</comment>
<comment type="similarity">
    <text evidence="2">Belongs to the bacterial solute-binding protein 2 family.</text>
</comment>
<feature type="chain" id="PRO_5037204040" evidence="4">
    <location>
        <begin position="26"/>
        <end position="342"/>
    </location>
</feature>
<reference evidence="6" key="1">
    <citation type="journal article" date="2014" name="Int. J. Syst. Evol. Microbiol.">
        <title>Complete genome sequence of Corynebacterium casei LMG S-19264T (=DSM 44701T), isolated from a smear-ripened cheese.</title>
        <authorList>
            <consortium name="US DOE Joint Genome Institute (JGI-PGF)"/>
            <person name="Walter F."/>
            <person name="Albersmeier A."/>
            <person name="Kalinowski J."/>
            <person name="Ruckert C."/>
        </authorList>
    </citation>
    <scope>NUCLEOTIDE SEQUENCE</scope>
    <source>
        <strain evidence="6">CGMCC 1.12214</strain>
    </source>
</reference>
<sequence length="342" mass="35410">MKMLFTATAASALALGMLASSPATAQSKPIVGLITKTNTNPFFVKMREGAEAEAKKAGVELRTFAGKFDGDNQAQVEAIESLVSAGAKGILITASDTAAIVPAIKKARDKGVLVIALDTPLQPIDAADATFATDNFKAGELIGQWAKATMGDKAKDGKIALLDLSKNQVSVDVLRDQGFLKGFGVDIADPKKIGDEKDSRIVGNDVTAGSEEGGRKAMENLLQKNPGVNLVYTINEPAAAGAYQALKAVGKEKNVLIVSVDGGCPGVKNVKASVIGATSMQFPLLMASKGIEAVAEFAKSGKKPANTPGLDFFNTGVELITDKPAAGLPSTTSEDGLKKCWG</sequence>
<evidence type="ECO:0000256" key="2">
    <source>
        <dbReference type="ARBA" id="ARBA00007639"/>
    </source>
</evidence>
<dbReference type="PANTHER" id="PTHR46847">
    <property type="entry name" value="D-ALLOSE-BINDING PERIPLASMIC PROTEIN-RELATED"/>
    <property type="match status" value="1"/>
</dbReference>
<dbReference type="InterPro" id="IPR025997">
    <property type="entry name" value="SBP_2_dom"/>
</dbReference>
<dbReference type="InterPro" id="IPR028082">
    <property type="entry name" value="Peripla_BP_I"/>
</dbReference>
<evidence type="ECO:0000313" key="7">
    <source>
        <dbReference type="Proteomes" id="UP000603912"/>
    </source>
</evidence>
<dbReference type="PANTHER" id="PTHR46847:SF2">
    <property type="entry name" value="ABC TRANSPORTER SUGAR-BINDING PROTEIN"/>
    <property type="match status" value="1"/>
</dbReference>
<proteinExistence type="inferred from homology"/>
<dbReference type="GO" id="GO:0030313">
    <property type="term" value="C:cell envelope"/>
    <property type="evidence" value="ECO:0007669"/>
    <property type="project" value="UniProtKB-SubCell"/>
</dbReference>
<dbReference type="Gene3D" id="3.40.50.2300">
    <property type="match status" value="2"/>
</dbReference>
<gene>
    <name evidence="6" type="primary">frcB</name>
    <name evidence="6" type="ORF">GCM10007036_10920</name>
</gene>
<protein>
    <submittedName>
        <fullName evidence="6">Sugar ABC transporter</fullName>
    </submittedName>
</protein>
<keyword evidence="3 4" id="KW-0732">Signal</keyword>
<evidence type="ECO:0000259" key="5">
    <source>
        <dbReference type="Pfam" id="PF13407"/>
    </source>
</evidence>
<dbReference type="Proteomes" id="UP000603912">
    <property type="component" value="Unassembled WGS sequence"/>
</dbReference>
<evidence type="ECO:0000256" key="3">
    <source>
        <dbReference type="ARBA" id="ARBA00022729"/>
    </source>
</evidence>
<name>A0A917I5L0_9HYPH</name>
<dbReference type="SUPFAM" id="SSF53822">
    <property type="entry name" value="Periplasmic binding protein-like I"/>
    <property type="match status" value="1"/>
</dbReference>
<dbReference type="Pfam" id="PF13407">
    <property type="entry name" value="Peripla_BP_4"/>
    <property type="match status" value="1"/>
</dbReference>
<organism evidence="6 7">
    <name type="scientific">Alsobacter metallidurans</name>
    <dbReference type="NCBI Taxonomy" id="340221"/>
    <lineage>
        <taxon>Bacteria</taxon>
        <taxon>Pseudomonadati</taxon>
        <taxon>Pseudomonadota</taxon>
        <taxon>Alphaproteobacteria</taxon>
        <taxon>Hyphomicrobiales</taxon>
        <taxon>Alsobacteraceae</taxon>
        <taxon>Alsobacter</taxon>
    </lineage>
</organism>
<dbReference type="GO" id="GO:0030246">
    <property type="term" value="F:carbohydrate binding"/>
    <property type="evidence" value="ECO:0007669"/>
    <property type="project" value="UniProtKB-ARBA"/>
</dbReference>
<dbReference type="EMBL" id="BMES01000001">
    <property type="protein sequence ID" value="GGH12780.1"/>
    <property type="molecule type" value="Genomic_DNA"/>
</dbReference>
<dbReference type="AlphaFoldDB" id="A0A917I5L0"/>
<comment type="subcellular location">
    <subcellularLocation>
        <location evidence="1">Cell envelope</location>
    </subcellularLocation>
</comment>